<organism evidence="3 4">
    <name type="scientific">Pisum sativum</name>
    <name type="common">Garden pea</name>
    <name type="synonym">Lathyrus oleraceus</name>
    <dbReference type="NCBI Taxonomy" id="3888"/>
    <lineage>
        <taxon>Eukaryota</taxon>
        <taxon>Viridiplantae</taxon>
        <taxon>Streptophyta</taxon>
        <taxon>Embryophyta</taxon>
        <taxon>Tracheophyta</taxon>
        <taxon>Spermatophyta</taxon>
        <taxon>Magnoliopsida</taxon>
        <taxon>eudicotyledons</taxon>
        <taxon>Gunneridae</taxon>
        <taxon>Pentapetalae</taxon>
        <taxon>rosids</taxon>
        <taxon>fabids</taxon>
        <taxon>Fabales</taxon>
        <taxon>Fabaceae</taxon>
        <taxon>Papilionoideae</taxon>
        <taxon>50 kb inversion clade</taxon>
        <taxon>NPAAA clade</taxon>
        <taxon>Hologalegina</taxon>
        <taxon>IRL clade</taxon>
        <taxon>Fabeae</taxon>
        <taxon>Lathyrus</taxon>
    </lineage>
</organism>
<reference evidence="3 4" key="1">
    <citation type="journal article" date="2022" name="Nat. Genet.">
        <title>Improved pea reference genome and pan-genome highlight genomic features and evolutionary characteristics.</title>
        <authorList>
            <person name="Yang T."/>
            <person name="Liu R."/>
            <person name="Luo Y."/>
            <person name="Hu S."/>
            <person name="Wang D."/>
            <person name="Wang C."/>
            <person name="Pandey M.K."/>
            <person name="Ge S."/>
            <person name="Xu Q."/>
            <person name="Li N."/>
            <person name="Li G."/>
            <person name="Huang Y."/>
            <person name="Saxena R.K."/>
            <person name="Ji Y."/>
            <person name="Li M."/>
            <person name="Yan X."/>
            <person name="He Y."/>
            <person name="Liu Y."/>
            <person name="Wang X."/>
            <person name="Xiang C."/>
            <person name="Varshney R.K."/>
            <person name="Ding H."/>
            <person name="Gao S."/>
            <person name="Zong X."/>
        </authorList>
    </citation>
    <scope>NUCLEOTIDE SEQUENCE [LARGE SCALE GENOMIC DNA]</scope>
    <source>
        <strain evidence="3 4">cv. Zhongwan 6</strain>
    </source>
</reference>
<feature type="coiled-coil region" evidence="1">
    <location>
        <begin position="82"/>
        <end position="116"/>
    </location>
</feature>
<dbReference type="Gramene" id="Psat05G0723800-T1">
    <property type="protein sequence ID" value="KAI5412488.1"/>
    <property type="gene ID" value="KIW84_057238"/>
</dbReference>
<keyword evidence="4" id="KW-1185">Reference proteome</keyword>
<dbReference type="AlphaFoldDB" id="A0A9D4X2L6"/>
<protein>
    <recommendedName>
        <fullName evidence="2">DUF7745 domain-containing protein</fullName>
    </recommendedName>
</protein>
<gene>
    <name evidence="3" type="ORF">KIW84_057238</name>
</gene>
<dbReference type="EMBL" id="JAMSHJ010000005">
    <property type="protein sequence ID" value="KAI5412488.1"/>
    <property type="molecule type" value="Genomic_DNA"/>
</dbReference>
<sequence>MNGPPRDEDLVPFVINNVDPLNPTVRKVRQAWTKIVRSGPELGKKNVIARESYVQWAKERAQVVKMPFYFESLSLPQAPKPEPILQEDVDKLTSKINELELENTRFRLQLIREKQRGDDLEDEGKERATAATNHVLPLGNPLVQIHVGSLEGTPPLGGGGPVNQNPIVPPGFEVDNHNDAFYNPREDSVYDAFRPTRRDVLVHRESPLTRGSFPNSNDSSQRMVVILVAQIQLGCSGRSKDCSIIFMLSMRP</sequence>
<name>A0A9D4X2L6_PEA</name>
<accession>A0A9D4X2L6</accession>
<dbReference type="Proteomes" id="UP001058974">
    <property type="component" value="Chromosome 5"/>
</dbReference>
<dbReference type="Pfam" id="PF24924">
    <property type="entry name" value="DUF7745"/>
    <property type="match status" value="1"/>
</dbReference>
<feature type="domain" description="DUF7745" evidence="2">
    <location>
        <begin position="1"/>
        <end position="62"/>
    </location>
</feature>
<evidence type="ECO:0000313" key="3">
    <source>
        <dbReference type="EMBL" id="KAI5412488.1"/>
    </source>
</evidence>
<dbReference type="InterPro" id="IPR056647">
    <property type="entry name" value="DUF7745"/>
</dbReference>
<evidence type="ECO:0000259" key="2">
    <source>
        <dbReference type="Pfam" id="PF24924"/>
    </source>
</evidence>
<comment type="caution">
    <text evidence="3">The sequence shown here is derived from an EMBL/GenBank/DDBJ whole genome shotgun (WGS) entry which is preliminary data.</text>
</comment>
<evidence type="ECO:0000313" key="4">
    <source>
        <dbReference type="Proteomes" id="UP001058974"/>
    </source>
</evidence>
<proteinExistence type="predicted"/>
<keyword evidence="1" id="KW-0175">Coiled coil</keyword>
<evidence type="ECO:0000256" key="1">
    <source>
        <dbReference type="SAM" id="Coils"/>
    </source>
</evidence>